<dbReference type="EMBL" id="CP094298">
    <property type="protein sequence ID" value="UNZ05774.1"/>
    <property type="molecule type" value="Genomic_DNA"/>
</dbReference>
<dbReference type="Pfam" id="PF14433">
    <property type="entry name" value="SUKH-3"/>
    <property type="match status" value="1"/>
</dbReference>
<evidence type="ECO:0000313" key="2">
    <source>
        <dbReference type="Proteomes" id="UP000829494"/>
    </source>
</evidence>
<gene>
    <name evidence="1" type="ORF">SRIMR7_26835</name>
</gene>
<name>A0ABY3Z6L2_STRRM</name>
<dbReference type="Proteomes" id="UP000829494">
    <property type="component" value="Chromosome"/>
</dbReference>
<sequence length="196" mass="20956">MSDRTDRAVRSALAVLGDAGWSPTRDAGPSAFQAMLETVNTVSPGSGAPWELFPAAERAVRQFHGLDVLLHGPGLTCGLRGFFLDPREGRFASATMHSFGKRIGSRVFPLGSHGDASLLAVDEQSRLFMVNHGGWWYLGDSVLAGLAVLIEGRWPERVREDGTWEPVEPESSERAVAEAETGGNAGIAAEVHSVFG</sequence>
<reference evidence="1 2" key="1">
    <citation type="submission" date="2022-03" db="EMBL/GenBank/DDBJ databases">
        <title>Complete genome of Streptomyces rimosus ssp. rimosus R7 (=ATCC 10970).</title>
        <authorList>
            <person name="Beganovic S."/>
            <person name="Ruckert C."/>
            <person name="Busche T."/>
            <person name="Kalinowski J."/>
            <person name="Wittmann C."/>
        </authorList>
    </citation>
    <scope>NUCLEOTIDE SEQUENCE [LARGE SCALE GENOMIC DNA]</scope>
    <source>
        <strain evidence="1 2">R7</strain>
    </source>
</reference>
<protein>
    <recommendedName>
        <fullName evidence="3">SUKH-3 domain containing protein</fullName>
    </recommendedName>
</protein>
<dbReference type="RefSeq" id="WP_003982439.1">
    <property type="nucleotide sequence ID" value="NZ_CP043497.1"/>
</dbReference>
<keyword evidence="2" id="KW-1185">Reference proteome</keyword>
<proteinExistence type="predicted"/>
<dbReference type="InterPro" id="IPR025850">
    <property type="entry name" value="SUKH-3"/>
</dbReference>
<organism evidence="1 2">
    <name type="scientific">Streptomyces rimosus subsp. rimosus</name>
    <dbReference type="NCBI Taxonomy" id="132474"/>
    <lineage>
        <taxon>Bacteria</taxon>
        <taxon>Bacillati</taxon>
        <taxon>Actinomycetota</taxon>
        <taxon>Actinomycetes</taxon>
        <taxon>Kitasatosporales</taxon>
        <taxon>Streptomycetaceae</taxon>
        <taxon>Streptomyces</taxon>
    </lineage>
</organism>
<evidence type="ECO:0000313" key="1">
    <source>
        <dbReference type="EMBL" id="UNZ05774.1"/>
    </source>
</evidence>
<dbReference type="GeneID" id="66855101"/>
<accession>A0ABY3Z6L2</accession>
<evidence type="ECO:0008006" key="3">
    <source>
        <dbReference type="Google" id="ProtNLM"/>
    </source>
</evidence>